<keyword evidence="2" id="KW-1185">Reference proteome</keyword>
<dbReference type="STRING" id="927083.DB32_004026"/>
<gene>
    <name evidence="1" type="ORF">DB32_004026</name>
</gene>
<evidence type="ECO:0000313" key="2">
    <source>
        <dbReference type="Proteomes" id="UP000034883"/>
    </source>
</evidence>
<evidence type="ECO:0000313" key="1">
    <source>
        <dbReference type="EMBL" id="AKF06877.1"/>
    </source>
</evidence>
<organism evidence="1 2">
    <name type="scientific">Sandaracinus amylolyticus</name>
    <dbReference type="NCBI Taxonomy" id="927083"/>
    <lineage>
        <taxon>Bacteria</taxon>
        <taxon>Pseudomonadati</taxon>
        <taxon>Myxococcota</taxon>
        <taxon>Polyangia</taxon>
        <taxon>Polyangiales</taxon>
        <taxon>Sandaracinaceae</taxon>
        <taxon>Sandaracinus</taxon>
    </lineage>
</organism>
<reference evidence="1 2" key="1">
    <citation type="submission" date="2015-03" db="EMBL/GenBank/DDBJ databases">
        <title>Genome assembly of Sandaracinus amylolyticus DSM 53668.</title>
        <authorList>
            <person name="Sharma G."/>
            <person name="Subramanian S."/>
        </authorList>
    </citation>
    <scope>NUCLEOTIDE SEQUENCE [LARGE SCALE GENOMIC DNA]</scope>
    <source>
        <strain evidence="1 2">DSM 53668</strain>
    </source>
</reference>
<dbReference type="EMBL" id="CP011125">
    <property type="protein sequence ID" value="AKF06877.1"/>
    <property type="molecule type" value="Genomic_DNA"/>
</dbReference>
<name>A0A0F6W482_9BACT</name>
<dbReference type="Proteomes" id="UP000034883">
    <property type="component" value="Chromosome"/>
</dbReference>
<protein>
    <submittedName>
        <fullName evidence="1">Uncharacterized protein</fullName>
    </submittedName>
</protein>
<dbReference type="KEGG" id="samy:DB32_004026"/>
<sequence>MEPSCIAGGLLRFRCMRTVRRTLSIALGLAAAAGLGSALRSRSLDHFVASQTYEDVYYLPPPSWLPVFSLGWDEALADLLWARALVYFGEEMQQRGALEHVFDYTDAMLELDPDFDAVYTWVATAGLYRPQAITADDARRTIEYLRRGHQRFPDDGDLAWTLGAALAFELPALLDDERERDAARVEAAEYLMIAARRGAGPEWLAMTSASLLSRAGRAEAAAAHLEEMFALTEDEQTRGQLADAIAELRSSAYAEALAESNRVEDERRAREMPYASPTFYFLVGPVPVVDWRTSYRDGFAASAFADEREIVEAISAGTE</sequence>
<proteinExistence type="predicted"/>
<dbReference type="AlphaFoldDB" id="A0A0F6W482"/>
<accession>A0A0F6W482</accession>